<proteinExistence type="predicted"/>
<evidence type="ECO:0000313" key="2">
    <source>
        <dbReference type="Proteomes" id="UP000308600"/>
    </source>
</evidence>
<reference evidence="1 2" key="1">
    <citation type="journal article" date="2019" name="Nat. Ecol. Evol.">
        <title>Megaphylogeny resolves global patterns of mushroom evolution.</title>
        <authorList>
            <person name="Varga T."/>
            <person name="Krizsan K."/>
            <person name="Foldi C."/>
            <person name="Dima B."/>
            <person name="Sanchez-Garcia M."/>
            <person name="Sanchez-Ramirez S."/>
            <person name="Szollosi G.J."/>
            <person name="Szarkandi J.G."/>
            <person name="Papp V."/>
            <person name="Albert L."/>
            <person name="Andreopoulos W."/>
            <person name="Angelini C."/>
            <person name="Antonin V."/>
            <person name="Barry K.W."/>
            <person name="Bougher N.L."/>
            <person name="Buchanan P."/>
            <person name="Buyck B."/>
            <person name="Bense V."/>
            <person name="Catcheside P."/>
            <person name="Chovatia M."/>
            <person name="Cooper J."/>
            <person name="Damon W."/>
            <person name="Desjardin D."/>
            <person name="Finy P."/>
            <person name="Geml J."/>
            <person name="Haridas S."/>
            <person name="Hughes K."/>
            <person name="Justo A."/>
            <person name="Karasinski D."/>
            <person name="Kautmanova I."/>
            <person name="Kiss B."/>
            <person name="Kocsube S."/>
            <person name="Kotiranta H."/>
            <person name="LaButti K.M."/>
            <person name="Lechner B.E."/>
            <person name="Liimatainen K."/>
            <person name="Lipzen A."/>
            <person name="Lukacs Z."/>
            <person name="Mihaltcheva S."/>
            <person name="Morgado L.N."/>
            <person name="Niskanen T."/>
            <person name="Noordeloos M.E."/>
            <person name="Ohm R.A."/>
            <person name="Ortiz-Santana B."/>
            <person name="Ovrebo C."/>
            <person name="Racz N."/>
            <person name="Riley R."/>
            <person name="Savchenko A."/>
            <person name="Shiryaev A."/>
            <person name="Soop K."/>
            <person name="Spirin V."/>
            <person name="Szebenyi C."/>
            <person name="Tomsovsky M."/>
            <person name="Tulloss R.E."/>
            <person name="Uehling J."/>
            <person name="Grigoriev I.V."/>
            <person name="Vagvolgyi C."/>
            <person name="Papp T."/>
            <person name="Martin F.M."/>
            <person name="Miettinen O."/>
            <person name="Hibbett D.S."/>
            <person name="Nagy L.G."/>
        </authorList>
    </citation>
    <scope>NUCLEOTIDE SEQUENCE [LARGE SCALE GENOMIC DNA]</scope>
    <source>
        <strain evidence="1 2">NL-1719</strain>
    </source>
</reference>
<protein>
    <submittedName>
        <fullName evidence="1">Uncharacterized protein</fullName>
    </submittedName>
</protein>
<evidence type="ECO:0000313" key="1">
    <source>
        <dbReference type="EMBL" id="TFK72101.1"/>
    </source>
</evidence>
<accession>A0ACD3B2N3</accession>
<organism evidence="1 2">
    <name type="scientific">Pluteus cervinus</name>
    <dbReference type="NCBI Taxonomy" id="181527"/>
    <lineage>
        <taxon>Eukaryota</taxon>
        <taxon>Fungi</taxon>
        <taxon>Dikarya</taxon>
        <taxon>Basidiomycota</taxon>
        <taxon>Agaricomycotina</taxon>
        <taxon>Agaricomycetes</taxon>
        <taxon>Agaricomycetidae</taxon>
        <taxon>Agaricales</taxon>
        <taxon>Pluteineae</taxon>
        <taxon>Pluteaceae</taxon>
        <taxon>Pluteus</taxon>
    </lineage>
</organism>
<dbReference type="Proteomes" id="UP000308600">
    <property type="component" value="Unassembled WGS sequence"/>
</dbReference>
<dbReference type="EMBL" id="ML208289">
    <property type="protein sequence ID" value="TFK72101.1"/>
    <property type="molecule type" value="Genomic_DNA"/>
</dbReference>
<sequence length="156" mass="17868">MWIGFEGILEFPGNMINDFCGSCQDTRPPQFAKLCPSLPNYDTLRAFRWPRISHQRREMHQARALCGRHSCTLDTEQRKRTTIALQPSPSCYCPFTNARLVLIRKVLGVNWLSSGILPIMAKVVSVYSGDVRQNAMTIIQYFERNGARKYLGEENP</sequence>
<name>A0ACD3B2N3_9AGAR</name>
<gene>
    <name evidence="1" type="ORF">BDN72DRAFT_855736</name>
</gene>
<keyword evidence="2" id="KW-1185">Reference proteome</keyword>